<dbReference type="CDD" id="cd07820">
    <property type="entry name" value="SRPBCC_3"/>
    <property type="match status" value="1"/>
</dbReference>
<keyword evidence="4" id="KW-1185">Reference proteome</keyword>
<sequence length="164" mass="19287">MSFYQFYKEQILHASIDDVWEFISSPINLKEITPKYMGFDITSNLMDEKMYPGMIISYKVSPVLGIKTTWVTEITQVREKSYFVDEQRVGPFSIWHHQHIIEQVSNGVIMKDIISYKPPFGILGAIANNLFIKSKLNEIFDYRRKVLELRFNASKKREKTEPEL</sequence>
<protein>
    <recommendedName>
        <fullName evidence="2">Coenzyme Q-binding protein COQ10 START domain-containing protein</fullName>
    </recommendedName>
</protein>
<organism evidence="3 4">
    <name type="scientific">Marinifilum caeruleilacunae</name>
    <dbReference type="NCBI Taxonomy" id="2499076"/>
    <lineage>
        <taxon>Bacteria</taxon>
        <taxon>Pseudomonadati</taxon>
        <taxon>Bacteroidota</taxon>
        <taxon>Bacteroidia</taxon>
        <taxon>Marinilabiliales</taxon>
        <taxon>Marinifilaceae</taxon>
    </lineage>
</organism>
<dbReference type="SUPFAM" id="SSF55961">
    <property type="entry name" value="Bet v1-like"/>
    <property type="match status" value="1"/>
</dbReference>
<accession>A0ABX1WZ58</accession>
<evidence type="ECO:0000313" key="3">
    <source>
        <dbReference type="EMBL" id="NOU61178.1"/>
    </source>
</evidence>
<dbReference type="Gene3D" id="3.30.530.20">
    <property type="match status" value="1"/>
</dbReference>
<dbReference type="InterPro" id="IPR005031">
    <property type="entry name" value="COQ10_START"/>
</dbReference>
<name>A0ABX1WZ58_9BACT</name>
<comment type="caution">
    <text evidence="3">The sequence shown here is derived from an EMBL/GenBank/DDBJ whole genome shotgun (WGS) entry which is preliminary data.</text>
</comment>
<dbReference type="EMBL" id="RZNH01000029">
    <property type="protein sequence ID" value="NOU61178.1"/>
    <property type="molecule type" value="Genomic_DNA"/>
</dbReference>
<dbReference type="Proteomes" id="UP000732105">
    <property type="component" value="Unassembled WGS sequence"/>
</dbReference>
<dbReference type="Pfam" id="PF03364">
    <property type="entry name" value="Polyketide_cyc"/>
    <property type="match status" value="1"/>
</dbReference>
<comment type="similarity">
    <text evidence="1">Belongs to the ribosome association toxin RatA family.</text>
</comment>
<evidence type="ECO:0000313" key="4">
    <source>
        <dbReference type="Proteomes" id="UP000732105"/>
    </source>
</evidence>
<dbReference type="InterPro" id="IPR023393">
    <property type="entry name" value="START-like_dom_sf"/>
</dbReference>
<dbReference type="RefSeq" id="WP_171596444.1">
    <property type="nucleotide sequence ID" value="NZ_RZNH01000029.1"/>
</dbReference>
<gene>
    <name evidence="3" type="ORF">ELS83_15280</name>
</gene>
<feature type="domain" description="Coenzyme Q-binding protein COQ10 START" evidence="2">
    <location>
        <begin position="13"/>
        <end position="131"/>
    </location>
</feature>
<evidence type="ECO:0000256" key="1">
    <source>
        <dbReference type="ARBA" id="ARBA00008918"/>
    </source>
</evidence>
<evidence type="ECO:0000259" key="2">
    <source>
        <dbReference type="Pfam" id="PF03364"/>
    </source>
</evidence>
<reference evidence="3 4" key="1">
    <citation type="submission" date="2018-12" db="EMBL/GenBank/DDBJ databases">
        <title>Marinifilum JC070 sp. nov., a marine bacterium isolated from Yongle Blue Hole in the South China Sea.</title>
        <authorList>
            <person name="Fu T."/>
        </authorList>
    </citation>
    <scope>NUCLEOTIDE SEQUENCE [LARGE SCALE GENOMIC DNA]</scope>
    <source>
        <strain evidence="3 4">JC070</strain>
    </source>
</reference>
<proteinExistence type="inferred from homology"/>